<dbReference type="Pfam" id="PF00043">
    <property type="entry name" value="GST_C"/>
    <property type="match status" value="1"/>
</dbReference>
<dbReference type="Gene3D" id="3.40.30.10">
    <property type="entry name" value="Glutaredoxin"/>
    <property type="match status" value="1"/>
</dbReference>
<comment type="caution">
    <text evidence="3">The sequence shown here is derived from an EMBL/GenBank/DDBJ whole genome shotgun (WGS) entry which is preliminary data.</text>
</comment>
<dbReference type="InterPro" id="IPR021773">
    <property type="entry name" value="TPC11"/>
</dbReference>
<reference evidence="3" key="1">
    <citation type="submission" date="2020-05" db="EMBL/GenBank/DDBJ databases">
        <title>Mycena genomes resolve the evolution of fungal bioluminescence.</title>
        <authorList>
            <person name="Tsai I.J."/>
        </authorList>
    </citation>
    <scope>NUCLEOTIDE SEQUENCE</scope>
    <source>
        <strain evidence="3">160909Yilan</strain>
    </source>
</reference>
<dbReference type="SUPFAM" id="SSF47616">
    <property type="entry name" value="GST C-terminal domain-like"/>
    <property type="match status" value="1"/>
</dbReference>
<evidence type="ECO:0000313" key="3">
    <source>
        <dbReference type="EMBL" id="KAF7351033.1"/>
    </source>
</evidence>
<dbReference type="Pfam" id="PF13409">
    <property type="entry name" value="GST_N_2"/>
    <property type="match status" value="1"/>
</dbReference>
<dbReference type="InterPro" id="IPR012880">
    <property type="entry name" value="Gryzun"/>
</dbReference>
<dbReference type="CDD" id="cd00570">
    <property type="entry name" value="GST_N_family"/>
    <property type="match status" value="1"/>
</dbReference>
<dbReference type="PROSITE" id="PS50405">
    <property type="entry name" value="GST_CTER"/>
    <property type="match status" value="1"/>
</dbReference>
<evidence type="ECO:0000313" key="4">
    <source>
        <dbReference type="Proteomes" id="UP000623467"/>
    </source>
</evidence>
<dbReference type="InterPro" id="IPR004046">
    <property type="entry name" value="GST_C"/>
</dbReference>
<evidence type="ECO:0000259" key="2">
    <source>
        <dbReference type="PROSITE" id="PS50405"/>
    </source>
</evidence>
<organism evidence="3 4">
    <name type="scientific">Mycena sanguinolenta</name>
    <dbReference type="NCBI Taxonomy" id="230812"/>
    <lineage>
        <taxon>Eukaryota</taxon>
        <taxon>Fungi</taxon>
        <taxon>Dikarya</taxon>
        <taxon>Basidiomycota</taxon>
        <taxon>Agaricomycotina</taxon>
        <taxon>Agaricomycetes</taxon>
        <taxon>Agaricomycetidae</taxon>
        <taxon>Agaricales</taxon>
        <taxon>Marasmiineae</taxon>
        <taxon>Mycenaceae</taxon>
        <taxon>Mycena</taxon>
    </lineage>
</organism>
<dbReference type="Gene3D" id="1.25.40.10">
    <property type="entry name" value="Tetratricopeptide repeat domain"/>
    <property type="match status" value="1"/>
</dbReference>
<protein>
    <submittedName>
        <fullName evidence="3">Trafficking protein particle complex subunit 11</fullName>
    </submittedName>
</protein>
<dbReference type="Proteomes" id="UP000623467">
    <property type="component" value="Unassembled WGS sequence"/>
</dbReference>
<evidence type="ECO:0000256" key="1">
    <source>
        <dbReference type="SAM" id="MobiDB-lite"/>
    </source>
</evidence>
<dbReference type="InterPro" id="IPR004045">
    <property type="entry name" value="Glutathione_S-Trfase_N"/>
</dbReference>
<dbReference type="InterPro" id="IPR036282">
    <property type="entry name" value="Glutathione-S-Trfase_C_sf"/>
</dbReference>
<feature type="compositionally biased region" description="Basic and acidic residues" evidence="1">
    <location>
        <begin position="160"/>
        <end position="175"/>
    </location>
</feature>
<dbReference type="Gene3D" id="1.20.1050.10">
    <property type="match status" value="1"/>
</dbReference>
<dbReference type="SUPFAM" id="SSF52833">
    <property type="entry name" value="Thioredoxin-like"/>
    <property type="match status" value="1"/>
</dbReference>
<gene>
    <name evidence="3" type="ORF">MSAN_01665600</name>
</gene>
<name>A0A8H6XZ66_9AGAR</name>
<dbReference type="PANTHER" id="PTHR14374:SF0">
    <property type="entry name" value="TRAFFICKING PROTEIN PARTICLE COMPLEX SUBUNIT 11"/>
    <property type="match status" value="1"/>
</dbReference>
<dbReference type="Pfam" id="PF11817">
    <property type="entry name" value="Foie-gras_1"/>
    <property type="match status" value="1"/>
</dbReference>
<accession>A0A8H6XZ66</accession>
<dbReference type="Pfam" id="PF07919">
    <property type="entry name" value="Gryzun"/>
    <property type="match status" value="1"/>
</dbReference>
<dbReference type="PANTHER" id="PTHR14374">
    <property type="entry name" value="FOIE GRAS"/>
    <property type="match status" value="1"/>
</dbReference>
<feature type="region of interest" description="Disordered" evidence="1">
    <location>
        <begin position="152"/>
        <end position="175"/>
    </location>
</feature>
<feature type="domain" description="GST C-terminal" evidence="2">
    <location>
        <begin position="1278"/>
        <end position="1398"/>
    </location>
</feature>
<feature type="region of interest" description="Disordered" evidence="1">
    <location>
        <begin position="27"/>
        <end position="47"/>
    </location>
</feature>
<dbReference type="InterPro" id="IPR010987">
    <property type="entry name" value="Glutathione-S-Trfase_C-like"/>
</dbReference>
<keyword evidence="4" id="KW-1185">Reference proteome</keyword>
<proteinExistence type="predicted"/>
<feature type="compositionally biased region" description="Polar residues" evidence="1">
    <location>
        <begin position="33"/>
        <end position="43"/>
    </location>
</feature>
<dbReference type="EMBL" id="JACAZH010000014">
    <property type="protein sequence ID" value="KAF7351033.1"/>
    <property type="molecule type" value="Genomic_DNA"/>
</dbReference>
<dbReference type="OrthoDB" id="6278596at2759"/>
<sequence>MNSYPPELLAQLAPVMFVAGLDVPPSTPAPVAQSPTTPSTPRAQQDPFVSLTSRLREAFVAQRKVAIWQPEKSKSFQIIPVDKAVRFPPRKLVPQDDPGYSAAHSPLSPLTVSSPLHPDGLIAPIWIRKHTTLVPSVFVLFLRIFEYPPYTPKSPLDPPDPDRERERELEERKRDAELSAEVALRKKSTNERNIKLTVVLMATRRMLDDPALDGRLTYIRRQSGLDSRAALFVLSPVSQAELGDFVKSLQQALYEPALEYYTAHSKRVRRKRNRHSQAVSSYPVPHTPVGTAGLGRPLRPEGWTVRYEYKMACFAEFRGEDDIALKLHYQDAYGMLIIMFGSTAILPPRTKRWAEAKVLADCINIKVTKLYLYNNEHALALSHHNTHIRKFGDFSRGWGIGEETFEFWSWIARQHRILAELLEHGTQSKLIIPDHRPVNPALVAAQKLSINAPSSALEIEAMRTMGINPSHALQHPGYYYYMAAKCTEARRERFLAATEAEVRFKSPGNPSPGFANEKKVEHLIIILELYTKAYELFKKYAPANAQNQNQGRLTLWIAYRIGQTYYESGKFEMAVRFFERIAKSYRREKWGLLLRPLLATWYACARQLGDVELSIRLLVEMLGYGAEDSDDPSSLEEDLLAVLKSSVPSAPDPEPMLIDLAESQPIFGSTAVFWVSEVKVGEPAAFQLCLTAPTNSTIASLPFSSVDIQFSGNLPPVTVRHSLEESETPLVQRVDLGHISSSGTTGSPTANFRWQPDASVVFTGTLSSDAPTSFKISKVVLTLTEGPWTIQIPFDPSGTRASAAPAARWLSSVDPPRFLPIGREDSSSVIIRHRPHNILMTLSHKGPAYLDEDYPILVEVTNTDDRELEITADVLLQPTEIDGTENVIALDDERSPSLIKGVNFGALQPGVSIVKTLHLISSGAAGDRMVDVSIQSTVVGAKQPENPELQDMTETLQTLVVPTLDAIKAKYDVVYKRAPGSRVGIADLRAYDHDFWDDGDGGEAVVTAQMECAGPWGLEVTSVKLLREVLPFSGPMDGGLTMRRITSMLRRVTVHDCLQTSYLLGLDYLAGDEFCDVCRISMDLGEDLDLQEAAIIGPGKYEVCWRRLHVPISLTVTIQNKHPSRSANVTIQLEPDPSDGFVVAGLRSGRVPIMLPGGEEKITWRLIPIDCGYIKVPHMKIVDKRRAIAGNAKTTVEAHQEPQELIFYSGWFCPYVQRSWICLEEKGIPYQYKEVNPYKKEKDFLGSIRAKRYTRVSSSANFFDDAFPSHKPSILPGDAYTKAYARIWVDFVGKSCVPAFMRLIQAQEEEKRDLARTELYEAFRKFAAQVKGPYFLGDEFSLVDVAIVPWITRDYIVAENRKYSREDVSAEWKRYADHVEQRESVLKTKSEREKYAEIYGRYLRDEAQSEAAKAIRSGRVIP</sequence>
<dbReference type="InterPro" id="IPR036249">
    <property type="entry name" value="Thioredoxin-like_sf"/>
</dbReference>
<dbReference type="InterPro" id="IPR011990">
    <property type="entry name" value="TPR-like_helical_dom_sf"/>
</dbReference>